<dbReference type="PANTHER" id="PTHR45947">
    <property type="entry name" value="SULFOQUINOVOSYL TRANSFERASE SQD2"/>
    <property type="match status" value="1"/>
</dbReference>
<dbReference type="CDD" id="cd03801">
    <property type="entry name" value="GT4_PimA-like"/>
    <property type="match status" value="1"/>
</dbReference>
<dbReference type="InterPro" id="IPR001296">
    <property type="entry name" value="Glyco_trans_1"/>
</dbReference>
<dbReference type="PANTHER" id="PTHR45947:SF11">
    <property type="entry name" value="SLR1508 PROTEIN"/>
    <property type="match status" value="1"/>
</dbReference>
<feature type="compositionally biased region" description="Low complexity" evidence="1">
    <location>
        <begin position="108"/>
        <end position="120"/>
    </location>
</feature>
<evidence type="ECO:0000259" key="2">
    <source>
        <dbReference type="Pfam" id="PF00534"/>
    </source>
</evidence>
<evidence type="ECO:0000313" key="4">
    <source>
        <dbReference type="Proteomes" id="UP000318288"/>
    </source>
</evidence>
<dbReference type="EMBL" id="SJPW01000006">
    <property type="protein sequence ID" value="TWU48845.1"/>
    <property type="molecule type" value="Genomic_DNA"/>
</dbReference>
<accession>A0A5C6EK77</accession>
<dbReference type="Gene3D" id="3.40.50.2000">
    <property type="entry name" value="Glycogen Phosphorylase B"/>
    <property type="match status" value="2"/>
</dbReference>
<comment type="caution">
    <text evidence="3">The sequence shown here is derived from an EMBL/GenBank/DDBJ whole genome shotgun (WGS) entry which is preliminary data.</text>
</comment>
<gene>
    <name evidence="3" type="ORF">Poly51_47490</name>
</gene>
<dbReference type="GO" id="GO:0004373">
    <property type="term" value="F:alpha-1,4-glucan glucosyltransferase (UDP-glucose donor) activity"/>
    <property type="evidence" value="ECO:0007669"/>
    <property type="project" value="UniProtKB-EC"/>
</dbReference>
<proteinExistence type="predicted"/>
<dbReference type="SUPFAM" id="SSF53756">
    <property type="entry name" value="UDP-Glycosyltransferase/glycogen phosphorylase"/>
    <property type="match status" value="1"/>
</dbReference>
<dbReference type="OrthoDB" id="9815550at2"/>
<dbReference type="InterPro" id="IPR050194">
    <property type="entry name" value="Glycosyltransferase_grp1"/>
</dbReference>
<sequence length="442" mass="48261">MSGQVHFYVNAMHSIGGVTTWSFQAASFMAKRYKTRVVTINSGTHRDEELFPGPVMKVWRAPQGEKENGVAERVAKDPVGKNSCEEIHKAFDGIFESSDKPGKRATKPTKITKPVKPTKPTKLDLGPSPVPVASHGSGPKDANKRLHPSAEEAIAAATLFVPNYLDFAYELAARSRSRGIESRCIGICHCDQENYYQQLKHYAPIIQSFIAVSPRCFQNLAECIPDRVADMHLLPYGVASQEARVSRDSEGPIRVLYAGRLSQKQKRVFDLADIARHLDAIGTDYQLDILGVGPDREALVDALAEFPRVRFYSGVSHSEMVGVYRDHDVFVLPSETEGTSIALLESMASGLVPVVTRVSGSEDVVVDGANGFLCDTGDAAAMAKAIAKLAEDRSHRSILAQQAQATVAANYRIEAQLEAFESCVRDTLKKPLAPPKIARSVL</sequence>
<keyword evidence="3" id="KW-0808">Transferase</keyword>
<keyword evidence="3" id="KW-0328">Glycosyltransferase</keyword>
<dbReference type="RefSeq" id="WP_146460427.1">
    <property type="nucleotide sequence ID" value="NZ_SJPW01000006.1"/>
</dbReference>
<dbReference type="Proteomes" id="UP000318288">
    <property type="component" value="Unassembled WGS sequence"/>
</dbReference>
<reference evidence="3 4" key="1">
    <citation type="submission" date="2019-02" db="EMBL/GenBank/DDBJ databases">
        <title>Deep-cultivation of Planctomycetes and their phenomic and genomic characterization uncovers novel biology.</title>
        <authorList>
            <person name="Wiegand S."/>
            <person name="Jogler M."/>
            <person name="Boedeker C."/>
            <person name="Pinto D."/>
            <person name="Vollmers J."/>
            <person name="Rivas-Marin E."/>
            <person name="Kohn T."/>
            <person name="Peeters S.H."/>
            <person name="Heuer A."/>
            <person name="Rast P."/>
            <person name="Oberbeckmann S."/>
            <person name="Bunk B."/>
            <person name="Jeske O."/>
            <person name="Meyerdierks A."/>
            <person name="Storesund J.E."/>
            <person name="Kallscheuer N."/>
            <person name="Luecker S."/>
            <person name="Lage O.M."/>
            <person name="Pohl T."/>
            <person name="Merkel B.J."/>
            <person name="Hornburger P."/>
            <person name="Mueller R.-W."/>
            <person name="Bruemmer F."/>
            <person name="Labrenz M."/>
            <person name="Spormann A.M."/>
            <person name="Op Den Camp H."/>
            <person name="Overmann J."/>
            <person name="Amann R."/>
            <person name="Jetten M.S.M."/>
            <person name="Mascher T."/>
            <person name="Medema M.H."/>
            <person name="Devos D.P."/>
            <person name="Kaster A.-K."/>
            <person name="Ovreas L."/>
            <person name="Rohde M."/>
            <person name="Galperin M.Y."/>
            <person name="Jogler C."/>
        </authorList>
    </citation>
    <scope>NUCLEOTIDE SEQUENCE [LARGE SCALE GENOMIC DNA]</scope>
    <source>
        <strain evidence="3 4">Poly51</strain>
    </source>
</reference>
<evidence type="ECO:0000313" key="3">
    <source>
        <dbReference type="EMBL" id="TWU48845.1"/>
    </source>
</evidence>
<organism evidence="3 4">
    <name type="scientific">Rubripirellula tenax</name>
    <dbReference type="NCBI Taxonomy" id="2528015"/>
    <lineage>
        <taxon>Bacteria</taxon>
        <taxon>Pseudomonadati</taxon>
        <taxon>Planctomycetota</taxon>
        <taxon>Planctomycetia</taxon>
        <taxon>Pirellulales</taxon>
        <taxon>Pirellulaceae</taxon>
        <taxon>Rubripirellula</taxon>
    </lineage>
</organism>
<dbReference type="AlphaFoldDB" id="A0A5C6EK77"/>
<protein>
    <submittedName>
        <fullName evidence="3">Glycogen synthase</fullName>
        <ecNumber evidence="3">2.4.1.11</ecNumber>
    </submittedName>
</protein>
<keyword evidence="4" id="KW-1185">Reference proteome</keyword>
<feature type="region of interest" description="Disordered" evidence="1">
    <location>
        <begin position="95"/>
        <end position="144"/>
    </location>
</feature>
<name>A0A5C6EK77_9BACT</name>
<dbReference type="EC" id="2.4.1.11" evidence="3"/>
<feature type="domain" description="Glycosyl transferase family 1" evidence="2">
    <location>
        <begin position="246"/>
        <end position="404"/>
    </location>
</feature>
<evidence type="ECO:0000256" key="1">
    <source>
        <dbReference type="SAM" id="MobiDB-lite"/>
    </source>
</evidence>
<dbReference type="Pfam" id="PF00534">
    <property type="entry name" value="Glycos_transf_1"/>
    <property type="match status" value="1"/>
</dbReference>